<dbReference type="InterPro" id="IPR008949">
    <property type="entry name" value="Isoprenoid_synthase_dom_sf"/>
</dbReference>
<evidence type="ECO:0000256" key="6">
    <source>
        <dbReference type="RuleBase" id="RU004466"/>
    </source>
</evidence>
<keyword evidence="3 6" id="KW-0808">Transferase</keyword>
<evidence type="ECO:0000256" key="2">
    <source>
        <dbReference type="ARBA" id="ARBA00006706"/>
    </source>
</evidence>
<dbReference type="Gene3D" id="1.10.600.10">
    <property type="entry name" value="Farnesyl Diphosphate Synthase"/>
    <property type="match status" value="1"/>
</dbReference>
<dbReference type="CDD" id="cd00685">
    <property type="entry name" value="Trans_IPPS_HT"/>
    <property type="match status" value="1"/>
</dbReference>
<keyword evidence="4" id="KW-0479">Metal-binding</keyword>
<dbReference type="SUPFAM" id="SSF48576">
    <property type="entry name" value="Terpenoid synthases"/>
    <property type="match status" value="1"/>
</dbReference>
<keyword evidence="5" id="KW-0460">Magnesium</keyword>
<protein>
    <submittedName>
        <fullName evidence="8">Polyprenyl synthetase family protein</fullName>
    </submittedName>
</protein>
<evidence type="ECO:0000313" key="9">
    <source>
        <dbReference type="Proteomes" id="UP000766698"/>
    </source>
</evidence>
<dbReference type="Pfam" id="PF00348">
    <property type="entry name" value="polyprenyl_synt"/>
    <property type="match status" value="1"/>
</dbReference>
<sequence length="376" mass="40166">MTITLTEEPLAPTRLLRAVENELEAFLSGKRARAADGTTGEPAAALADFVLRGGKRVRPLMCLCGWAAARAGRPAPTPDAPPVEGARPTDQAPPEVVRAAASLELFHAFALIHDDVMDNSDTRRGAPSLHRLLASRSGRTTDAADERFGRCAALLLGDLAFSWADEALHTAGLPPRRLAAVLRIQDVMREELMAGQYLDLVAGRSAAADLGTALTATRLKTAAYTFQRPLQVGVALAGGDAALHEACGAYGLPLGEAFQLRDDLLGVFGDPAATGKPVGDDIREGRNTVLVALAVARADRTQRAVLSRTLGRPDIGEADIERVRRVLVDTGAREETERMITERLHKALDAVRGALFPDDVRDLLAAFADQAARRDR</sequence>
<dbReference type="InterPro" id="IPR000092">
    <property type="entry name" value="Polyprenyl_synt"/>
</dbReference>
<comment type="cofactor">
    <cofactor evidence="1">
        <name>Mg(2+)</name>
        <dbReference type="ChEBI" id="CHEBI:18420"/>
    </cofactor>
</comment>
<evidence type="ECO:0000256" key="5">
    <source>
        <dbReference type="ARBA" id="ARBA00022842"/>
    </source>
</evidence>
<dbReference type="SFLD" id="SFLDS00005">
    <property type="entry name" value="Isoprenoid_Synthase_Type_I"/>
    <property type="match status" value="1"/>
</dbReference>
<gene>
    <name evidence="8" type="ORF">GL263_17090</name>
</gene>
<dbReference type="PROSITE" id="PS00444">
    <property type="entry name" value="POLYPRENYL_SYNTHASE_2"/>
    <property type="match status" value="1"/>
</dbReference>
<dbReference type="EMBL" id="WMLF01000257">
    <property type="protein sequence ID" value="MBB1245272.1"/>
    <property type="molecule type" value="Genomic_DNA"/>
</dbReference>
<reference evidence="9" key="1">
    <citation type="journal article" date="2020" name="Syst. Appl. Microbiol.">
        <title>Streptomyces alkaliterrae sp. nov., isolated from an alkaline soil, and emended descriptions of Streptomyces alkaliphilus, Streptomyces calidiresistens and Streptomyces durbertensis.</title>
        <authorList>
            <person name="Swiecimska M."/>
            <person name="Golinska P."/>
            <person name="Nouioui I."/>
            <person name="Wypij M."/>
            <person name="Rai M."/>
            <person name="Sangal V."/>
            <person name="Goodfellow M."/>
        </authorList>
    </citation>
    <scope>NUCLEOTIDE SEQUENCE [LARGE SCALE GENOMIC DNA]</scope>
    <source>
        <strain evidence="9">DSM 104538</strain>
    </source>
</reference>
<accession>A0ABR6EIV3</accession>
<comment type="similarity">
    <text evidence="2 6">Belongs to the FPP/GGPP synthase family.</text>
</comment>
<evidence type="ECO:0000256" key="3">
    <source>
        <dbReference type="ARBA" id="ARBA00022679"/>
    </source>
</evidence>
<evidence type="ECO:0000256" key="4">
    <source>
        <dbReference type="ARBA" id="ARBA00022723"/>
    </source>
</evidence>
<dbReference type="InterPro" id="IPR033749">
    <property type="entry name" value="Polyprenyl_synt_CS"/>
</dbReference>
<dbReference type="PROSITE" id="PS00723">
    <property type="entry name" value="POLYPRENYL_SYNTHASE_1"/>
    <property type="match status" value="1"/>
</dbReference>
<dbReference type="PANTHER" id="PTHR12001">
    <property type="entry name" value="GERANYLGERANYL PYROPHOSPHATE SYNTHASE"/>
    <property type="match status" value="1"/>
</dbReference>
<dbReference type="RefSeq" id="WP_182856590.1">
    <property type="nucleotide sequence ID" value="NZ_WMLF01000257.1"/>
</dbReference>
<dbReference type="PANTHER" id="PTHR12001:SF85">
    <property type="entry name" value="SHORT CHAIN ISOPRENYL DIPHOSPHATE SYNTHASE"/>
    <property type="match status" value="1"/>
</dbReference>
<keyword evidence="9" id="KW-1185">Reference proteome</keyword>
<evidence type="ECO:0000313" key="8">
    <source>
        <dbReference type="EMBL" id="MBB1245272.1"/>
    </source>
</evidence>
<evidence type="ECO:0000256" key="1">
    <source>
        <dbReference type="ARBA" id="ARBA00001946"/>
    </source>
</evidence>
<proteinExistence type="inferred from homology"/>
<dbReference type="Proteomes" id="UP000766698">
    <property type="component" value="Unassembled WGS sequence"/>
</dbReference>
<feature type="region of interest" description="Disordered" evidence="7">
    <location>
        <begin position="71"/>
        <end position="93"/>
    </location>
</feature>
<comment type="caution">
    <text evidence="8">The sequence shown here is derived from an EMBL/GenBank/DDBJ whole genome shotgun (WGS) entry which is preliminary data.</text>
</comment>
<name>A0ABR6EIV3_9ACTN</name>
<evidence type="ECO:0000256" key="7">
    <source>
        <dbReference type="SAM" id="MobiDB-lite"/>
    </source>
</evidence>
<organism evidence="8 9">
    <name type="scientific">Streptomyces durbertensis</name>
    <dbReference type="NCBI Taxonomy" id="2448886"/>
    <lineage>
        <taxon>Bacteria</taxon>
        <taxon>Bacillati</taxon>
        <taxon>Actinomycetota</taxon>
        <taxon>Actinomycetes</taxon>
        <taxon>Kitasatosporales</taxon>
        <taxon>Streptomycetaceae</taxon>
        <taxon>Streptomyces</taxon>
    </lineage>
</organism>